<evidence type="ECO:0000256" key="9">
    <source>
        <dbReference type="ARBA" id="ARBA00022723"/>
    </source>
</evidence>
<comment type="function">
    <text evidence="1 14">Catalyzes the condensation of iminoaspartate with dihydroxyacetone phosphate to form quinolinate.</text>
</comment>
<evidence type="ECO:0000256" key="1">
    <source>
        <dbReference type="ARBA" id="ARBA00003791"/>
    </source>
</evidence>
<evidence type="ECO:0000313" key="15">
    <source>
        <dbReference type="EMBL" id="QEK10911.1"/>
    </source>
</evidence>
<proteinExistence type="inferred from homology"/>
<dbReference type="Gene3D" id="3.40.50.10800">
    <property type="entry name" value="NadA-like"/>
    <property type="match status" value="3"/>
</dbReference>
<dbReference type="GO" id="GO:0046872">
    <property type="term" value="F:metal ion binding"/>
    <property type="evidence" value="ECO:0007669"/>
    <property type="project" value="UniProtKB-KW"/>
</dbReference>
<evidence type="ECO:0000256" key="7">
    <source>
        <dbReference type="ARBA" id="ARBA00022642"/>
    </source>
</evidence>
<evidence type="ECO:0000256" key="8">
    <source>
        <dbReference type="ARBA" id="ARBA00022679"/>
    </source>
</evidence>
<dbReference type="InterPro" id="IPR023066">
    <property type="entry name" value="Quinolinate_synth_type2"/>
</dbReference>
<evidence type="ECO:0000256" key="11">
    <source>
        <dbReference type="ARBA" id="ARBA00023014"/>
    </source>
</evidence>
<evidence type="ECO:0000256" key="4">
    <source>
        <dbReference type="ARBA" id="ARBA00012669"/>
    </source>
</evidence>
<keyword evidence="16" id="KW-1185">Reference proteome</keyword>
<keyword evidence="5 14" id="KW-0004">4Fe-4S</keyword>
<protein>
    <recommendedName>
        <fullName evidence="13 14">Quinolinate synthase</fullName>
        <ecNumber evidence="4 14">2.5.1.72</ecNumber>
    </recommendedName>
</protein>
<dbReference type="FunFam" id="3.40.50.10800:FF:000003">
    <property type="entry name" value="Quinolinate synthase A"/>
    <property type="match status" value="1"/>
</dbReference>
<comment type="pathway">
    <text evidence="3 14">Cofactor biosynthesis; NAD(+) biosynthesis; quinolinate from iminoaspartate: step 1/1.</text>
</comment>
<dbReference type="Proteomes" id="UP000324646">
    <property type="component" value="Chromosome"/>
</dbReference>
<feature type="binding site" evidence="14">
    <location>
        <position position="41"/>
    </location>
    <ligand>
        <name>iminosuccinate</name>
        <dbReference type="ChEBI" id="CHEBI:77875"/>
    </ligand>
</feature>
<accession>A0A5C0S9X0</accession>
<keyword evidence="11 14" id="KW-0411">Iron-sulfur</keyword>
<feature type="binding site" evidence="14">
    <location>
        <position position="129"/>
    </location>
    <ligand>
        <name>iminosuccinate</name>
        <dbReference type="ChEBI" id="CHEBI:77875"/>
    </ligand>
</feature>
<comment type="similarity">
    <text evidence="14">Belongs to the quinolinate synthase family. Type 2 subfamily.</text>
</comment>
<dbReference type="GO" id="GO:0034628">
    <property type="term" value="P:'de novo' NAD+ biosynthetic process from L-aspartate"/>
    <property type="evidence" value="ECO:0007669"/>
    <property type="project" value="TreeGrafter"/>
</dbReference>
<gene>
    <name evidence="14 15" type="primary">nadA</name>
    <name evidence="15" type="ORF">FQB35_00170</name>
</gene>
<evidence type="ECO:0000256" key="13">
    <source>
        <dbReference type="ARBA" id="ARBA00073059"/>
    </source>
</evidence>
<keyword evidence="10 14" id="KW-0408">Iron</keyword>
<feature type="binding site" evidence="14">
    <location>
        <begin position="198"/>
        <end position="200"/>
    </location>
    <ligand>
        <name>iminosuccinate</name>
        <dbReference type="ChEBI" id="CHEBI:77875"/>
    </ligand>
</feature>
<evidence type="ECO:0000256" key="2">
    <source>
        <dbReference type="ARBA" id="ARBA00004496"/>
    </source>
</evidence>
<evidence type="ECO:0000256" key="10">
    <source>
        <dbReference type="ARBA" id="ARBA00023004"/>
    </source>
</evidence>
<feature type="binding site" evidence="14">
    <location>
        <position position="24"/>
    </location>
    <ligand>
        <name>iminosuccinate</name>
        <dbReference type="ChEBI" id="CHEBI:77875"/>
    </ligand>
</feature>
<dbReference type="PANTHER" id="PTHR30573">
    <property type="entry name" value="QUINOLINATE SYNTHETASE A"/>
    <property type="match status" value="1"/>
</dbReference>
<dbReference type="NCBIfam" id="TIGR00550">
    <property type="entry name" value="nadA"/>
    <property type="match status" value="1"/>
</dbReference>
<name>A0A5C0S9X0_CRATE</name>
<dbReference type="Pfam" id="PF02445">
    <property type="entry name" value="NadA"/>
    <property type="match status" value="1"/>
</dbReference>
<comment type="cofactor">
    <cofactor evidence="14">
        <name>[4Fe-4S] cluster</name>
        <dbReference type="ChEBI" id="CHEBI:49883"/>
    </cofactor>
    <text evidence="14">Binds 1 [4Fe-4S] cluster per subunit.</text>
</comment>
<dbReference type="AlphaFoldDB" id="A0A5C0S9X0"/>
<evidence type="ECO:0000256" key="3">
    <source>
        <dbReference type="ARBA" id="ARBA00005065"/>
    </source>
</evidence>
<feature type="binding site" evidence="14">
    <location>
        <position position="215"/>
    </location>
    <ligand>
        <name>iminosuccinate</name>
        <dbReference type="ChEBI" id="CHEBI:77875"/>
    </ligand>
</feature>
<comment type="subcellular location">
    <subcellularLocation>
        <location evidence="2 14">Cytoplasm</location>
    </subcellularLocation>
</comment>
<evidence type="ECO:0000256" key="14">
    <source>
        <dbReference type="HAMAP-Rule" id="MF_00568"/>
    </source>
</evidence>
<keyword evidence="7 14" id="KW-0662">Pyridine nucleotide biosynthesis</keyword>
<dbReference type="RefSeq" id="WP_148807985.1">
    <property type="nucleotide sequence ID" value="NZ_CP042243.1"/>
</dbReference>
<dbReference type="InterPro" id="IPR036094">
    <property type="entry name" value="NadA_sf"/>
</dbReference>
<dbReference type="EMBL" id="CP042243">
    <property type="protein sequence ID" value="QEK10911.1"/>
    <property type="molecule type" value="Genomic_DNA"/>
</dbReference>
<dbReference type="HAMAP" id="MF_00568">
    <property type="entry name" value="NadA_type2"/>
    <property type="match status" value="1"/>
</dbReference>
<dbReference type="GO" id="GO:0008987">
    <property type="term" value="F:quinolinate synthetase A activity"/>
    <property type="evidence" value="ECO:0007669"/>
    <property type="project" value="UniProtKB-UniRule"/>
</dbReference>
<reference evidence="15 16" key="1">
    <citation type="submission" date="2019-07" db="EMBL/GenBank/DDBJ databases">
        <title>Complete genome of Crassaminicella thermophila SY095.</title>
        <authorList>
            <person name="Li X."/>
        </authorList>
    </citation>
    <scope>NUCLEOTIDE SEQUENCE [LARGE SCALE GENOMIC DNA]</scope>
    <source>
        <strain evidence="15 16">SY095</strain>
    </source>
</reference>
<dbReference type="InterPro" id="IPR003473">
    <property type="entry name" value="NadA"/>
</dbReference>
<evidence type="ECO:0000256" key="5">
    <source>
        <dbReference type="ARBA" id="ARBA00022485"/>
    </source>
</evidence>
<organism evidence="15 16">
    <name type="scientific">Crassaminicella thermophila</name>
    <dbReference type="NCBI Taxonomy" id="2599308"/>
    <lineage>
        <taxon>Bacteria</taxon>
        <taxon>Bacillati</taxon>
        <taxon>Bacillota</taxon>
        <taxon>Clostridia</taxon>
        <taxon>Eubacteriales</taxon>
        <taxon>Clostridiaceae</taxon>
        <taxon>Crassaminicella</taxon>
    </lineage>
</organism>
<keyword evidence="9 14" id="KW-0479">Metal-binding</keyword>
<dbReference type="GO" id="GO:0051539">
    <property type="term" value="F:4 iron, 4 sulfur cluster binding"/>
    <property type="evidence" value="ECO:0007669"/>
    <property type="project" value="UniProtKB-KW"/>
</dbReference>
<keyword evidence="6 14" id="KW-0963">Cytoplasm</keyword>
<evidence type="ECO:0000313" key="16">
    <source>
        <dbReference type="Proteomes" id="UP000324646"/>
    </source>
</evidence>
<evidence type="ECO:0000256" key="6">
    <source>
        <dbReference type="ARBA" id="ARBA00022490"/>
    </source>
</evidence>
<dbReference type="PANTHER" id="PTHR30573:SF0">
    <property type="entry name" value="QUINOLINATE SYNTHASE, CHLOROPLASTIC"/>
    <property type="match status" value="1"/>
</dbReference>
<feature type="binding site" evidence="14">
    <location>
        <position position="86"/>
    </location>
    <ligand>
        <name>[4Fe-4S] cluster</name>
        <dbReference type="ChEBI" id="CHEBI:49883"/>
    </ligand>
</feature>
<dbReference type="EC" id="2.5.1.72" evidence="4 14"/>
<dbReference type="OrthoDB" id="9801204at2"/>
<dbReference type="FunFam" id="3.40.50.10800:FF:000001">
    <property type="entry name" value="Quinolinate synthase A"/>
    <property type="match status" value="1"/>
</dbReference>
<dbReference type="NCBIfam" id="NF006879">
    <property type="entry name" value="PRK09375.1-4"/>
    <property type="match status" value="1"/>
</dbReference>
<sequence length="303" mass="33965">MNEKEMILEIKRLKEEKNAIILAHNYQVPEVQDIADIVGDSLKLSQEAAKTDADVIVFAGVHFMAESAKILSPDKKVLLPVYDAGCPMADMVDAESLRLFKKENPDIPIVCYVNSSAEVKAESDICCTSSNAINIVKSIKANKILFVPDQNLGSYIAKHVPEKEIILWEGFCITHHRVRNSEVEAAKLNHPDALVLVHPECNETVVKKADFVGSTSQIIDYANKSANKKFIIGTEMGVLHKLRKENPDKKFYLISPALTCFNMKKTTLINIYNSLAFEQYEITVEEEIRQKALGSLERMLELS</sequence>
<feature type="binding site" evidence="14">
    <location>
        <begin position="112"/>
        <end position="114"/>
    </location>
    <ligand>
        <name>iminosuccinate</name>
        <dbReference type="ChEBI" id="CHEBI:77875"/>
    </ligand>
</feature>
<dbReference type="UniPathway" id="UPA00253">
    <property type="reaction ID" value="UER00327"/>
</dbReference>
<dbReference type="GO" id="GO:0005829">
    <property type="term" value="C:cytosol"/>
    <property type="evidence" value="ECO:0007669"/>
    <property type="project" value="TreeGrafter"/>
</dbReference>
<dbReference type="SUPFAM" id="SSF142754">
    <property type="entry name" value="NadA-like"/>
    <property type="match status" value="1"/>
</dbReference>
<comment type="catalytic activity">
    <reaction evidence="12">
        <text>iminosuccinate + dihydroxyacetone phosphate = quinolinate + phosphate + 2 H2O + H(+)</text>
        <dbReference type="Rhea" id="RHEA:25888"/>
        <dbReference type="ChEBI" id="CHEBI:15377"/>
        <dbReference type="ChEBI" id="CHEBI:15378"/>
        <dbReference type="ChEBI" id="CHEBI:29959"/>
        <dbReference type="ChEBI" id="CHEBI:43474"/>
        <dbReference type="ChEBI" id="CHEBI:57642"/>
        <dbReference type="ChEBI" id="CHEBI:77875"/>
        <dbReference type="EC" id="2.5.1.72"/>
    </reaction>
    <physiologicalReaction direction="left-to-right" evidence="12">
        <dbReference type="Rhea" id="RHEA:25889"/>
    </physiologicalReaction>
</comment>
<dbReference type="KEGG" id="crs:FQB35_00170"/>
<feature type="binding site" evidence="14">
    <location>
        <position position="260"/>
    </location>
    <ligand>
        <name>[4Fe-4S] cluster</name>
        <dbReference type="ChEBI" id="CHEBI:49883"/>
    </ligand>
</feature>
<keyword evidence="8 14" id="KW-0808">Transferase</keyword>
<dbReference type="NCBIfam" id="NF006878">
    <property type="entry name" value="PRK09375.1-2"/>
    <property type="match status" value="1"/>
</dbReference>
<evidence type="ECO:0000256" key="12">
    <source>
        <dbReference type="ARBA" id="ARBA00050125"/>
    </source>
</evidence>
<feature type="binding site" evidence="14">
    <location>
        <position position="172"/>
    </location>
    <ligand>
        <name>[4Fe-4S] cluster</name>
        <dbReference type="ChEBI" id="CHEBI:49883"/>
    </ligand>
</feature>